<name>A0A4U0UC72_9PEZI</name>
<organism evidence="1 2">
    <name type="scientific">Salinomyces thailandicus</name>
    <dbReference type="NCBI Taxonomy" id="706561"/>
    <lineage>
        <taxon>Eukaryota</taxon>
        <taxon>Fungi</taxon>
        <taxon>Dikarya</taxon>
        <taxon>Ascomycota</taxon>
        <taxon>Pezizomycotina</taxon>
        <taxon>Dothideomycetes</taxon>
        <taxon>Dothideomycetidae</taxon>
        <taxon>Mycosphaerellales</taxon>
        <taxon>Teratosphaeriaceae</taxon>
        <taxon>Salinomyces</taxon>
    </lineage>
</organism>
<dbReference type="EMBL" id="NAJL01000004">
    <property type="protein sequence ID" value="TKA32797.1"/>
    <property type="molecule type" value="Genomic_DNA"/>
</dbReference>
<dbReference type="PANTHER" id="PTHR36195">
    <property type="entry name" value="DOMAIN PROTEIN, PUTATIVE (AFU_ORTHOLOGUE AFUA_5G01990)-RELATED-RELATED"/>
    <property type="match status" value="1"/>
</dbReference>
<dbReference type="OrthoDB" id="3682664at2759"/>
<keyword evidence="2" id="KW-1185">Reference proteome</keyword>
<dbReference type="Pfam" id="PF04681">
    <property type="entry name" value="Bys1"/>
    <property type="match status" value="1"/>
</dbReference>
<dbReference type="SUPFAM" id="SSF49870">
    <property type="entry name" value="Osmotin, thaumatin-like protein"/>
    <property type="match status" value="1"/>
</dbReference>
<dbReference type="PANTHER" id="PTHR36195:SF4">
    <property type="entry name" value="DOMAIN PROTEIN, PUTATIVE (AFU_ORTHOLOGUE AFUA_5G01990)-RELATED"/>
    <property type="match status" value="1"/>
</dbReference>
<dbReference type="InterPro" id="IPR006771">
    <property type="entry name" value="CetA-like"/>
</dbReference>
<reference evidence="1 2" key="1">
    <citation type="submission" date="2017-03" db="EMBL/GenBank/DDBJ databases">
        <title>Genomes of endolithic fungi from Antarctica.</title>
        <authorList>
            <person name="Coleine C."/>
            <person name="Masonjones S."/>
            <person name="Stajich J.E."/>
        </authorList>
    </citation>
    <scope>NUCLEOTIDE SEQUENCE [LARGE SCALE GENOMIC DNA]</scope>
    <source>
        <strain evidence="1 2">CCFEE 6315</strain>
    </source>
</reference>
<sequence>MSLLATSAIAGSVGNAIIQNKCSYDVHLAAVPAQNGGYDESFTTLSPGDDWSQQWTELSTGAGWSLKLTKDQDSDGLLQYEYTFQNDGIIWYDLSQVDGNPWNGDWMITANSTSSTCSPKQQAYRYATDDAYGMQACPADSDITVTLCSGEDQNDGVVSSLSASAEAATSQAVATGASSFATPTSTPVQTSIEATATPTTFATYVSSAAPSESDDDASSTTEAAAISINWYPATTEVADASSTSTSSVVTTDGAGVTVTEINTAVVTDVVTQTHYHNHHWGRRHGHNHA</sequence>
<evidence type="ECO:0000313" key="2">
    <source>
        <dbReference type="Proteomes" id="UP000308549"/>
    </source>
</evidence>
<dbReference type="InterPro" id="IPR037176">
    <property type="entry name" value="Osmotin/thaumatin-like_sf"/>
</dbReference>
<dbReference type="Proteomes" id="UP000308549">
    <property type="component" value="Unassembled WGS sequence"/>
</dbReference>
<accession>A0A4U0UC72</accession>
<dbReference type="AlphaFoldDB" id="A0A4U0UC72"/>
<gene>
    <name evidence="1" type="ORF">B0A50_01022</name>
</gene>
<comment type="caution">
    <text evidence="1">The sequence shown here is derived from an EMBL/GenBank/DDBJ whole genome shotgun (WGS) entry which is preliminary data.</text>
</comment>
<protein>
    <submittedName>
        <fullName evidence="1">Uncharacterized protein</fullName>
    </submittedName>
</protein>
<proteinExistence type="predicted"/>
<evidence type="ECO:0000313" key="1">
    <source>
        <dbReference type="EMBL" id="TKA32797.1"/>
    </source>
</evidence>